<dbReference type="CDD" id="cd04202">
    <property type="entry name" value="CuRO_D2_2dMcoN_like"/>
    <property type="match status" value="1"/>
</dbReference>
<evidence type="ECO:0000313" key="2">
    <source>
        <dbReference type="EMBL" id="MBM7634267.1"/>
    </source>
</evidence>
<dbReference type="Proteomes" id="UP000741863">
    <property type="component" value="Unassembled WGS sequence"/>
</dbReference>
<dbReference type="SUPFAM" id="SSF49503">
    <property type="entry name" value="Cupredoxins"/>
    <property type="match status" value="1"/>
</dbReference>
<dbReference type="InterPro" id="IPR011706">
    <property type="entry name" value="Cu-oxidase_C"/>
</dbReference>
<evidence type="ECO:0000313" key="3">
    <source>
        <dbReference type="Proteomes" id="UP000741863"/>
    </source>
</evidence>
<name>A0ABS2PFR0_9BACL</name>
<keyword evidence="3" id="KW-1185">Reference proteome</keyword>
<dbReference type="Pfam" id="PF07731">
    <property type="entry name" value="Cu-oxidase_2"/>
    <property type="match status" value="1"/>
</dbReference>
<evidence type="ECO:0000259" key="1">
    <source>
        <dbReference type="Pfam" id="PF07731"/>
    </source>
</evidence>
<comment type="caution">
    <text evidence="2">The sequence shown here is derived from an EMBL/GenBank/DDBJ whole genome shotgun (WGS) entry which is preliminary data.</text>
</comment>
<reference evidence="2 3" key="1">
    <citation type="submission" date="2021-01" db="EMBL/GenBank/DDBJ databases">
        <title>Genomic Encyclopedia of Type Strains, Phase IV (KMG-IV): sequencing the most valuable type-strain genomes for metagenomic binning, comparative biology and taxonomic classification.</title>
        <authorList>
            <person name="Goeker M."/>
        </authorList>
    </citation>
    <scope>NUCLEOTIDE SEQUENCE [LARGE SCALE GENOMIC DNA]</scope>
    <source>
        <strain evidence="2 3">DSM 25540</strain>
    </source>
</reference>
<gene>
    <name evidence="2" type="ORF">JOD17_003369</name>
</gene>
<dbReference type="InterPro" id="IPR008972">
    <property type="entry name" value="Cupredoxin"/>
</dbReference>
<dbReference type="Gene3D" id="2.60.40.420">
    <property type="entry name" value="Cupredoxins - blue copper proteins"/>
    <property type="match status" value="1"/>
</dbReference>
<dbReference type="EMBL" id="JAFBEC010000010">
    <property type="protein sequence ID" value="MBM7634267.1"/>
    <property type="molecule type" value="Genomic_DNA"/>
</dbReference>
<sequence>MKDIDLDDITKEFDMLLGTDDGGDTFTVNGKQFPDHEIYEVKEGDVVKVTIENDTDVDHPMHLHGEFFNVISKNGEPIQGSPVLKDTLNVRPDETYEIVFEANNPGNKQISLQIQELKL</sequence>
<proteinExistence type="predicted"/>
<dbReference type="RefSeq" id="WP_338028816.1">
    <property type="nucleotide sequence ID" value="NZ_JAFBEC010000010.1"/>
</dbReference>
<accession>A0ABS2PFR0</accession>
<protein>
    <submittedName>
        <fullName evidence="2">FtsP/CotA-like multicopper oxidase with cupredoxin domain</fullName>
    </submittedName>
</protein>
<organism evidence="2 3">
    <name type="scientific">Geomicrobium sediminis</name>
    <dbReference type="NCBI Taxonomy" id="1347788"/>
    <lineage>
        <taxon>Bacteria</taxon>
        <taxon>Bacillati</taxon>
        <taxon>Bacillota</taxon>
        <taxon>Bacilli</taxon>
        <taxon>Bacillales</taxon>
        <taxon>Geomicrobium</taxon>
    </lineage>
</organism>
<feature type="domain" description="Plastocyanin-like" evidence="1">
    <location>
        <begin position="13"/>
        <end position="107"/>
    </location>
</feature>